<dbReference type="Pfam" id="PF00728">
    <property type="entry name" value="Glyco_hydro_20"/>
    <property type="match status" value="1"/>
</dbReference>
<evidence type="ECO:0000313" key="11">
    <source>
        <dbReference type="Proteomes" id="UP000281553"/>
    </source>
</evidence>
<proteinExistence type="inferred from homology"/>
<feature type="domain" description="Glycoside hydrolase family 20 catalytic" evidence="9">
    <location>
        <begin position="1"/>
        <end position="297"/>
    </location>
</feature>
<dbReference type="InterPro" id="IPR015883">
    <property type="entry name" value="Glyco_hydro_20_cat"/>
</dbReference>
<gene>
    <name evidence="10" type="ORF">DILT_LOCUS2567</name>
</gene>
<dbReference type="SUPFAM" id="SSF51445">
    <property type="entry name" value="(Trans)glycosidases"/>
    <property type="match status" value="1"/>
</dbReference>
<feature type="active site" description="Proton donor" evidence="8">
    <location>
        <position position="131"/>
    </location>
</feature>
<comment type="catalytic activity">
    <reaction evidence="1">
        <text>Hydrolysis of terminal non-reducing N-acetyl-D-hexosamine residues in N-acetyl-beta-D-hexosaminides.</text>
        <dbReference type="EC" id="3.2.1.52"/>
    </reaction>
</comment>
<evidence type="ECO:0000256" key="2">
    <source>
        <dbReference type="ARBA" id="ARBA00006285"/>
    </source>
</evidence>
<dbReference type="FunFam" id="3.20.20.80:FF:000063">
    <property type="entry name" value="Beta-hexosaminidase"/>
    <property type="match status" value="1"/>
</dbReference>
<dbReference type="GO" id="GO:0006689">
    <property type="term" value="P:ganglioside catabolic process"/>
    <property type="evidence" value="ECO:0007669"/>
    <property type="project" value="TreeGrafter"/>
</dbReference>
<dbReference type="GO" id="GO:0030203">
    <property type="term" value="P:glycosaminoglycan metabolic process"/>
    <property type="evidence" value="ECO:0007669"/>
    <property type="project" value="TreeGrafter"/>
</dbReference>
<evidence type="ECO:0000256" key="5">
    <source>
        <dbReference type="ARBA" id="ARBA00022801"/>
    </source>
</evidence>
<sequence length="319" mass="36496">MAYVKMNIFHWHIVDDPSFPYESSTYPGLSGKGAYDPSAAVYTIADVKEIIEFARLRGIRVMSEFDTPGHTQSWGKGYPHILAQCFKGGKPTGEFGPVDPSRNSTYDFMRALFKEVTNIFPENYLHLGGDEVDFACWQSNPNITTFMEQMQFGKDYKKLESYYIARLLSTLQSLPSSKRKLRPVVWQEVFENAPDVSKDVTVHVWMDSPWDAELRKITAAGHEAVFSACWYLSAMGYGEDWPKYYTCDPGTFTTDEKQRALLKGGGAAMWSEYVDDTNLISRSWPRGAPVAERLWSPASANDVKEFRPRMEEIRCRYRE</sequence>
<evidence type="ECO:0000256" key="7">
    <source>
        <dbReference type="ARBA" id="ARBA00023295"/>
    </source>
</evidence>
<evidence type="ECO:0000256" key="6">
    <source>
        <dbReference type="ARBA" id="ARBA00023180"/>
    </source>
</evidence>
<dbReference type="GO" id="GO:0005975">
    <property type="term" value="P:carbohydrate metabolic process"/>
    <property type="evidence" value="ECO:0007669"/>
    <property type="project" value="InterPro"/>
</dbReference>
<dbReference type="OrthoDB" id="428480at2759"/>
<dbReference type="EC" id="3.2.1.52" evidence="3"/>
<evidence type="ECO:0000313" key="10">
    <source>
        <dbReference type="EMBL" id="VDK74295.1"/>
    </source>
</evidence>
<dbReference type="PANTHER" id="PTHR22600:SF21">
    <property type="entry name" value="BETA-HEXOSAMINIDASE A"/>
    <property type="match status" value="1"/>
</dbReference>
<dbReference type="GO" id="GO:0005764">
    <property type="term" value="C:lysosome"/>
    <property type="evidence" value="ECO:0007669"/>
    <property type="project" value="TreeGrafter"/>
</dbReference>
<accession>A0A3P6T1K5</accession>
<keyword evidence="4" id="KW-0732">Signal</keyword>
<evidence type="ECO:0000256" key="8">
    <source>
        <dbReference type="PIRSR" id="PIRSR625705-1"/>
    </source>
</evidence>
<keyword evidence="7" id="KW-0326">Glycosidase</keyword>
<organism evidence="10 11">
    <name type="scientific">Dibothriocephalus latus</name>
    <name type="common">Fish tapeworm</name>
    <name type="synonym">Diphyllobothrium latum</name>
    <dbReference type="NCBI Taxonomy" id="60516"/>
    <lineage>
        <taxon>Eukaryota</taxon>
        <taxon>Metazoa</taxon>
        <taxon>Spiralia</taxon>
        <taxon>Lophotrochozoa</taxon>
        <taxon>Platyhelminthes</taxon>
        <taxon>Cestoda</taxon>
        <taxon>Eucestoda</taxon>
        <taxon>Diphyllobothriidea</taxon>
        <taxon>Diphyllobothriidae</taxon>
        <taxon>Dibothriocephalus</taxon>
    </lineage>
</organism>
<reference evidence="10 11" key="1">
    <citation type="submission" date="2018-11" db="EMBL/GenBank/DDBJ databases">
        <authorList>
            <consortium name="Pathogen Informatics"/>
        </authorList>
    </citation>
    <scope>NUCLEOTIDE SEQUENCE [LARGE SCALE GENOMIC DNA]</scope>
</reference>
<keyword evidence="6" id="KW-0325">Glycoprotein</keyword>
<evidence type="ECO:0000256" key="3">
    <source>
        <dbReference type="ARBA" id="ARBA00012663"/>
    </source>
</evidence>
<dbReference type="EMBL" id="UYRU01042296">
    <property type="protein sequence ID" value="VDK74295.1"/>
    <property type="molecule type" value="Genomic_DNA"/>
</dbReference>
<keyword evidence="5" id="KW-0378">Hydrolase</keyword>
<dbReference type="Gene3D" id="3.20.20.80">
    <property type="entry name" value="Glycosidases"/>
    <property type="match status" value="1"/>
</dbReference>
<dbReference type="GO" id="GO:0004563">
    <property type="term" value="F:beta-N-acetylhexosaminidase activity"/>
    <property type="evidence" value="ECO:0007669"/>
    <property type="project" value="UniProtKB-EC"/>
</dbReference>
<dbReference type="AlphaFoldDB" id="A0A3P6T1K5"/>
<dbReference type="GO" id="GO:0016020">
    <property type="term" value="C:membrane"/>
    <property type="evidence" value="ECO:0007669"/>
    <property type="project" value="TreeGrafter"/>
</dbReference>
<dbReference type="InterPro" id="IPR025705">
    <property type="entry name" value="Beta_hexosaminidase_sua/sub"/>
</dbReference>
<evidence type="ECO:0000259" key="9">
    <source>
        <dbReference type="Pfam" id="PF00728"/>
    </source>
</evidence>
<dbReference type="Proteomes" id="UP000281553">
    <property type="component" value="Unassembled WGS sequence"/>
</dbReference>
<comment type="similarity">
    <text evidence="2">Belongs to the glycosyl hydrolase 20 family.</text>
</comment>
<keyword evidence="11" id="KW-1185">Reference proteome</keyword>
<name>A0A3P6T1K5_DIBLA</name>
<dbReference type="PRINTS" id="PR00738">
    <property type="entry name" value="GLHYDRLASE20"/>
</dbReference>
<dbReference type="InterPro" id="IPR017853">
    <property type="entry name" value="GH"/>
</dbReference>
<evidence type="ECO:0000256" key="1">
    <source>
        <dbReference type="ARBA" id="ARBA00001231"/>
    </source>
</evidence>
<protein>
    <recommendedName>
        <fullName evidence="3">beta-N-acetylhexosaminidase</fullName>
        <ecNumber evidence="3">3.2.1.52</ecNumber>
    </recommendedName>
</protein>
<dbReference type="PANTHER" id="PTHR22600">
    <property type="entry name" value="BETA-HEXOSAMINIDASE"/>
    <property type="match status" value="1"/>
</dbReference>
<evidence type="ECO:0000256" key="4">
    <source>
        <dbReference type="ARBA" id="ARBA00022729"/>
    </source>
</evidence>